<dbReference type="AlphaFoldDB" id="A0A9W4XPC4"/>
<dbReference type="Proteomes" id="UP001152607">
    <property type="component" value="Unassembled WGS sequence"/>
</dbReference>
<dbReference type="EMBL" id="CAOQHR010000006">
    <property type="protein sequence ID" value="CAI6335870.1"/>
    <property type="molecule type" value="Genomic_DNA"/>
</dbReference>
<accession>A0A9W4XPC4</accession>
<evidence type="ECO:0000313" key="1">
    <source>
        <dbReference type="EMBL" id="CAI6335870.1"/>
    </source>
</evidence>
<proteinExistence type="predicted"/>
<keyword evidence="2" id="KW-1185">Reference proteome</keyword>
<organism evidence="1 2">
    <name type="scientific">Periconia digitata</name>
    <dbReference type="NCBI Taxonomy" id="1303443"/>
    <lineage>
        <taxon>Eukaryota</taxon>
        <taxon>Fungi</taxon>
        <taxon>Dikarya</taxon>
        <taxon>Ascomycota</taxon>
        <taxon>Pezizomycotina</taxon>
        <taxon>Dothideomycetes</taxon>
        <taxon>Pleosporomycetidae</taxon>
        <taxon>Pleosporales</taxon>
        <taxon>Massarineae</taxon>
        <taxon>Periconiaceae</taxon>
        <taxon>Periconia</taxon>
    </lineage>
</organism>
<gene>
    <name evidence="1" type="ORF">PDIGIT_LOCUS8958</name>
</gene>
<sequence>MIPTTHSPSILSQLTQGCTSMNNFPPSLPAALLNSPSPPGWKGRLPFPAVHLLEHGWRHAHERIHTCQILARALQIGPIKRGVTWRELYFSSRIWRFDCRS</sequence>
<evidence type="ECO:0000313" key="2">
    <source>
        <dbReference type="Proteomes" id="UP001152607"/>
    </source>
</evidence>
<name>A0A9W4XPC4_9PLEO</name>
<protein>
    <submittedName>
        <fullName evidence="1">Uncharacterized protein</fullName>
    </submittedName>
</protein>
<reference evidence="1" key="1">
    <citation type="submission" date="2023-01" db="EMBL/GenBank/DDBJ databases">
        <authorList>
            <person name="Van Ghelder C."/>
            <person name="Rancurel C."/>
        </authorList>
    </citation>
    <scope>NUCLEOTIDE SEQUENCE</scope>
    <source>
        <strain evidence="1">CNCM I-4278</strain>
    </source>
</reference>
<comment type="caution">
    <text evidence="1">The sequence shown here is derived from an EMBL/GenBank/DDBJ whole genome shotgun (WGS) entry which is preliminary data.</text>
</comment>